<dbReference type="AlphaFoldDB" id="A0A143C3N5"/>
<gene>
    <name evidence="1" type="ORF">A4E84_20285</name>
</gene>
<name>A0A143C3N5_9ACTN</name>
<dbReference type="Gene3D" id="1.10.10.10">
    <property type="entry name" value="Winged helix-like DNA-binding domain superfamily/Winged helix DNA-binding domain"/>
    <property type="match status" value="1"/>
</dbReference>
<dbReference type="Pfam" id="PF04255">
    <property type="entry name" value="DUF433"/>
    <property type="match status" value="1"/>
</dbReference>
<dbReference type="STRING" id="1783515.A4E84_20285"/>
<dbReference type="KEGG" id="stsi:A4E84_20285"/>
<protein>
    <submittedName>
        <fullName evidence="1">Toxin-antitoxin system, antitoxin component</fullName>
    </submittedName>
</protein>
<evidence type="ECO:0000313" key="1">
    <source>
        <dbReference type="EMBL" id="AMW11625.1"/>
    </source>
</evidence>
<dbReference type="Proteomes" id="UP000076096">
    <property type="component" value="Chromosome"/>
</dbReference>
<dbReference type="InterPro" id="IPR009057">
    <property type="entry name" value="Homeodomain-like_sf"/>
</dbReference>
<accession>A0A143C3N5</accession>
<dbReference type="EMBL" id="CP015098">
    <property type="protein sequence ID" value="AMW11625.1"/>
    <property type="molecule type" value="Genomic_DNA"/>
</dbReference>
<proteinExistence type="predicted"/>
<evidence type="ECO:0000313" key="2">
    <source>
        <dbReference type="Proteomes" id="UP000076096"/>
    </source>
</evidence>
<sequence>MGFPVDLTAALTGASVWQLASWRKDLLQPEVQSNPVLYSFRDLVALRMFVRLRAEVPLQRIRKAVNTMRDWDLTQHPSRYTLLTDGDTVFLKEHDRAIDLVRRPGQEVLLSIEDAFAAFTNLQGRGVVDFRRPRPNVEVEQQRLGGWPTVAGTRVAYDTIAKLVEGGIPPGDIERFYPTVTQAAAADAADFHAEVIQLRRTAA</sequence>
<dbReference type="SUPFAM" id="SSF46689">
    <property type="entry name" value="Homeodomain-like"/>
    <property type="match status" value="1"/>
</dbReference>
<organism evidence="1 2">
    <name type="scientific">Streptomyces qaidamensis</name>
    <dbReference type="NCBI Taxonomy" id="1783515"/>
    <lineage>
        <taxon>Bacteria</taxon>
        <taxon>Bacillati</taxon>
        <taxon>Actinomycetota</taxon>
        <taxon>Actinomycetes</taxon>
        <taxon>Kitasatosporales</taxon>
        <taxon>Streptomycetaceae</taxon>
        <taxon>Streptomyces</taxon>
        <taxon>Streptomyces aurantiacus group</taxon>
    </lineage>
</organism>
<reference evidence="2" key="1">
    <citation type="submission" date="2016-04" db="EMBL/GenBank/DDBJ databases">
        <authorList>
            <person name="Zhang B."/>
        </authorList>
    </citation>
    <scope>NUCLEOTIDE SEQUENCE [LARGE SCALE GENOMIC DNA]</scope>
    <source>
        <strain evidence="2">S10</strain>
    </source>
</reference>
<dbReference type="InterPro" id="IPR036388">
    <property type="entry name" value="WH-like_DNA-bd_sf"/>
</dbReference>
<dbReference type="InterPro" id="IPR007367">
    <property type="entry name" value="DUF433"/>
</dbReference>
<dbReference type="RefSeq" id="WP_062927940.1">
    <property type="nucleotide sequence ID" value="NZ_CP015098.1"/>
</dbReference>
<keyword evidence="2" id="KW-1185">Reference proteome</keyword>